<gene>
    <name evidence="1" type="ORF">AKO1_014768</name>
</gene>
<comment type="caution">
    <text evidence="1">The sequence shown here is derived from an EMBL/GenBank/DDBJ whole genome shotgun (WGS) entry which is preliminary data.</text>
</comment>
<sequence>MFCNIIRRSVSTLQTKEQHFLIGIHFHHIYSSKKKKEIVKQATDNSLYGAVRFGRPGRIFIQGPIERVEGFVKVVRNLHWQQMSVRMKIPIQSGFKEFVQFDDDGTLLEYMREFHMEKYFFELSGLKDWSDRKQKP</sequence>
<dbReference type="InterPro" id="IPR059181">
    <property type="entry name" value="RWDD2A-B_C"/>
</dbReference>
<dbReference type="CDD" id="cd24163">
    <property type="entry name" value="RWDD2_C"/>
    <property type="match status" value="1"/>
</dbReference>
<dbReference type="InterPro" id="IPR017359">
    <property type="entry name" value="Phi-like"/>
</dbReference>
<dbReference type="PANTHER" id="PTHR15955:SF8">
    <property type="entry name" value="RWD DOMAIN-CONTAINING PROTEIN 2B-RELATED"/>
    <property type="match status" value="1"/>
</dbReference>
<reference evidence="1 2" key="1">
    <citation type="submission" date="2024-03" db="EMBL/GenBank/DDBJ databases">
        <title>The Acrasis kona genome and developmental transcriptomes reveal deep origins of eukaryotic multicellular pathways.</title>
        <authorList>
            <person name="Sheikh S."/>
            <person name="Fu C.-J."/>
            <person name="Brown M.W."/>
            <person name="Baldauf S.L."/>
        </authorList>
    </citation>
    <scope>NUCLEOTIDE SEQUENCE [LARGE SCALE GENOMIC DNA]</scope>
    <source>
        <strain evidence="1 2">ATCC MYA-3509</strain>
    </source>
</reference>
<dbReference type="PANTHER" id="PTHR15955">
    <property type="entry name" value="RWD DOMAIN CONTAINING PROTEIN 2"/>
    <property type="match status" value="1"/>
</dbReference>
<dbReference type="AlphaFoldDB" id="A0AAW2Z464"/>
<organism evidence="1 2">
    <name type="scientific">Acrasis kona</name>
    <dbReference type="NCBI Taxonomy" id="1008807"/>
    <lineage>
        <taxon>Eukaryota</taxon>
        <taxon>Discoba</taxon>
        <taxon>Heterolobosea</taxon>
        <taxon>Tetramitia</taxon>
        <taxon>Eutetramitia</taxon>
        <taxon>Acrasidae</taxon>
        <taxon>Acrasis</taxon>
    </lineage>
</organism>
<keyword evidence="2" id="KW-1185">Reference proteome</keyword>
<evidence type="ECO:0000313" key="1">
    <source>
        <dbReference type="EMBL" id="KAL0483442.1"/>
    </source>
</evidence>
<evidence type="ECO:0000313" key="2">
    <source>
        <dbReference type="Proteomes" id="UP001431209"/>
    </source>
</evidence>
<proteinExistence type="predicted"/>
<protein>
    <submittedName>
        <fullName evidence="1">Uncharacterized protein</fullName>
    </submittedName>
</protein>
<accession>A0AAW2Z464</accession>
<dbReference type="Proteomes" id="UP001431209">
    <property type="component" value="Unassembled WGS sequence"/>
</dbReference>
<name>A0AAW2Z464_9EUKA</name>
<dbReference type="EMBL" id="JAOPGA020000960">
    <property type="protein sequence ID" value="KAL0483442.1"/>
    <property type="molecule type" value="Genomic_DNA"/>
</dbReference>